<evidence type="ECO:0000313" key="2">
    <source>
        <dbReference type="EMBL" id="KAF2749720.1"/>
    </source>
</evidence>
<proteinExistence type="predicted"/>
<feature type="domain" description="Probable double zinc ribbon" evidence="1">
    <location>
        <begin position="16"/>
        <end position="155"/>
    </location>
</feature>
<sequence length="165" mass="19108">MQFGQITKINSDDTDGAWYCHRCTRENAVIHYLGAHPFVQMRCGQCNHVACTDCYMTSILTPINPDILGPAPGNKYRIADIVPGHESYGSICPNCGITHRAQAVWTRAHFWNSKKPTHIQFQEDCECGMSEDERQWTYFHIGSNKKWRLQREQCYMEAVEHRIKK</sequence>
<organism evidence="2 3">
    <name type="scientific">Sporormia fimetaria CBS 119925</name>
    <dbReference type="NCBI Taxonomy" id="1340428"/>
    <lineage>
        <taxon>Eukaryota</taxon>
        <taxon>Fungi</taxon>
        <taxon>Dikarya</taxon>
        <taxon>Ascomycota</taxon>
        <taxon>Pezizomycotina</taxon>
        <taxon>Dothideomycetes</taxon>
        <taxon>Pleosporomycetidae</taxon>
        <taxon>Pleosporales</taxon>
        <taxon>Sporormiaceae</taxon>
        <taxon>Sporormia</taxon>
    </lineage>
</organism>
<dbReference type="EMBL" id="MU006565">
    <property type="protein sequence ID" value="KAF2749720.1"/>
    <property type="molecule type" value="Genomic_DNA"/>
</dbReference>
<name>A0A6A6VJJ7_9PLEO</name>
<dbReference type="AlphaFoldDB" id="A0A6A6VJJ7"/>
<evidence type="ECO:0000313" key="3">
    <source>
        <dbReference type="Proteomes" id="UP000799440"/>
    </source>
</evidence>
<dbReference type="InterPro" id="IPR058253">
    <property type="entry name" value="Zn_ribbon_double"/>
</dbReference>
<gene>
    <name evidence="2" type="ORF">M011DRAFT_465393</name>
</gene>
<protein>
    <recommendedName>
        <fullName evidence="1">Probable double zinc ribbon domain-containing protein</fullName>
    </recommendedName>
</protein>
<accession>A0A6A6VJJ7</accession>
<reference evidence="2" key="1">
    <citation type="journal article" date="2020" name="Stud. Mycol.">
        <title>101 Dothideomycetes genomes: a test case for predicting lifestyles and emergence of pathogens.</title>
        <authorList>
            <person name="Haridas S."/>
            <person name="Albert R."/>
            <person name="Binder M."/>
            <person name="Bloem J."/>
            <person name="Labutti K."/>
            <person name="Salamov A."/>
            <person name="Andreopoulos B."/>
            <person name="Baker S."/>
            <person name="Barry K."/>
            <person name="Bills G."/>
            <person name="Bluhm B."/>
            <person name="Cannon C."/>
            <person name="Castanera R."/>
            <person name="Culley D."/>
            <person name="Daum C."/>
            <person name="Ezra D."/>
            <person name="Gonzalez J."/>
            <person name="Henrissat B."/>
            <person name="Kuo A."/>
            <person name="Liang C."/>
            <person name="Lipzen A."/>
            <person name="Lutzoni F."/>
            <person name="Magnuson J."/>
            <person name="Mondo S."/>
            <person name="Nolan M."/>
            <person name="Ohm R."/>
            <person name="Pangilinan J."/>
            <person name="Park H.-J."/>
            <person name="Ramirez L."/>
            <person name="Alfaro M."/>
            <person name="Sun H."/>
            <person name="Tritt A."/>
            <person name="Yoshinaga Y."/>
            <person name="Zwiers L.-H."/>
            <person name="Turgeon B."/>
            <person name="Goodwin S."/>
            <person name="Spatafora J."/>
            <person name="Crous P."/>
            <person name="Grigoriev I."/>
        </authorList>
    </citation>
    <scope>NUCLEOTIDE SEQUENCE</scope>
    <source>
        <strain evidence="2">CBS 119925</strain>
    </source>
</reference>
<dbReference type="Proteomes" id="UP000799440">
    <property type="component" value="Unassembled WGS sequence"/>
</dbReference>
<dbReference type="OrthoDB" id="3791910at2759"/>
<evidence type="ECO:0000259" key="1">
    <source>
        <dbReference type="Pfam" id="PF26652"/>
    </source>
</evidence>
<keyword evidence="3" id="KW-1185">Reference proteome</keyword>
<dbReference type="Pfam" id="PF26652">
    <property type="entry name" value="Zn_ribbon_double"/>
    <property type="match status" value="1"/>
</dbReference>